<dbReference type="PATRIC" id="fig|997884.3.peg.3279"/>
<sequence>MIVIELYINGKLCDLPGTFNIRINRQFINPQQLTLKDAQYSYSITLPPTFNNNSILGFIGVEEVVNKFNRRYNAELSVNGARIFKGYFRLSEIGSTGYKGNLYTPNSKTSKDIFPSEKWEDMTGYYIDFGLFSESVTAANTEALEGAQPAIFPYVLYGLLPKVDRDGYGERDEWDSRVSLSWDDVPPSLNVSLLLKKVFEIKGMLLTGDYQTDKYLNDIYVSYKNDPTYELPWNYRNSSIIVAGKWFSVDTTGGEYRNFEKNLLYTDNKESVSAMVTGGTNNEITQVIDNVGVVDDGAITVPVSGYYKVRLSYDLQLHTGGQMRGQVDTDTGVCHVTTGSLQRRVFEVRLMRGINSLNDLSDLALDSTLYRNNLPQEPNSQKRYYPVNGTSLIVDEIQDQQLVFGVTTGSGEQDSVYRNPTYSGIQSAVLLKSPFLSWSEDGILEADKRAFSLFPNEGYYLVENGITESSDKFKIEVVNGPGNFSPSLSDTDASGTVEVIAWLDKGERLSLISVVECHDTIIGSESVPAVSSHRYNYRIELIPYRSDRGWIPASNLENGTLPILNWEDTPTFESDRIDLFKFMPQNEKVSDFIDNLCTTFNLRIVDAGGNTFFLEKGVPNIWNQYVDLDGIGAVAKRSNSALNLPSQFILSFTVNEDEEGYYVNGNKGVSGSITTGAIEGNPTEQRSPFSYNWFKKIKKDKAFFDLPVISKHEVWTEDRAYKDAMEKYTDLAQRFWFYGGVFSADINGNSVFLAKVTNTKGLILSYENKKFTILDLYFATLVNADSHYTEIECYLSPVHYEMLKNYKKALFNHDIYYVAELSGYDPTGRNKTKVKLIKKI</sequence>
<name>I8XBS7_9BACE</name>
<keyword evidence="2" id="KW-1185">Reference proteome</keyword>
<protein>
    <submittedName>
        <fullName evidence="1">Uncharacterized protein</fullName>
    </submittedName>
</protein>
<proteinExistence type="predicted"/>
<dbReference type="EMBL" id="AGXS01000021">
    <property type="protein sequence ID" value="EIY47547.1"/>
    <property type="molecule type" value="Genomic_DNA"/>
</dbReference>
<organism evidence="1 2">
    <name type="scientific">Bacteroides nordii CL02T12C05</name>
    <dbReference type="NCBI Taxonomy" id="997884"/>
    <lineage>
        <taxon>Bacteria</taxon>
        <taxon>Pseudomonadati</taxon>
        <taxon>Bacteroidota</taxon>
        <taxon>Bacteroidia</taxon>
        <taxon>Bacteroidales</taxon>
        <taxon>Bacteroidaceae</taxon>
        <taxon>Bacteroides</taxon>
    </lineage>
</organism>
<dbReference type="RefSeq" id="WP_007486382.1">
    <property type="nucleotide sequence ID" value="NZ_JH724315.1"/>
</dbReference>
<dbReference type="HOGENOM" id="CLU_338504_0_0_10"/>
<comment type="caution">
    <text evidence="1">The sequence shown here is derived from an EMBL/GenBank/DDBJ whole genome shotgun (WGS) entry which is preliminary data.</text>
</comment>
<dbReference type="STRING" id="997884.HMPREF1068_03197"/>
<evidence type="ECO:0000313" key="1">
    <source>
        <dbReference type="EMBL" id="EIY47547.1"/>
    </source>
</evidence>
<reference evidence="1 2" key="1">
    <citation type="submission" date="2012-02" db="EMBL/GenBank/DDBJ databases">
        <title>The Genome Sequence of Bacteroides nordii CL02T12C05.</title>
        <authorList>
            <consortium name="The Broad Institute Genome Sequencing Platform"/>
            <person name="Earl A."/>
            <person name="Ward D."/>
            <person name="Feldgarden M."/>
            <person name="Gevers D."/>
            <person name="Zitomersky N.L."/>
            <person name="Coyne M.J."/>
            <person name="Comstock L.E."/>
            <person name="Young S.K."/>
            <person name="Zeng Q."/>
            <person name="Gargeya S."/>
            <person name="Fitzgerald M."/>
            <person name="Haas B."/>
            <person name="Abouelleil A."/>
            <person name="Alvarado L."/>
            <person name="Arachchi H.M."/>
            <person name="Berlin A."/>
            <person name="Chapman S.B."/>
            <person name="Gearin G."/>
            <person name="Goldberg J."/>
            <person name="Griggs A."/>
            <person name="Gujja S."/>
            <person name="Hansen M."/>
            <person name="Heiman D."/>
            <person name="Howarth C."/>
            <person name="Larimer J."/>
            <person name="Lui A."/>
            <person name="MacDonald P.J.P."/>
            <person name="McCowen C."/>
            <person name="Montmayeur A."/>
            <person name="Murphy C."/>
            <person name="Neiman D."/>
            <person name="Pearson M."/>
            <person name="Priest M."/>
            <person name="Roberts A."/>
            <person name="Saif S."/>
            <person name="Shea T."/>
            <person name="Sisk P."/>
            <person name="Stolte C."/>
            <person name="Sykes S."/>
            <person name="Wortman J."/>
            <person name="Nusbaum C."/>
            <person name="Birren B."/>
        </authorList>
    </citation>
    <scope>NUCLEOTIDE SEQUENCE [LARGE SCALE GENOMIC DNA]</scope>
    <source>
        <strain evidence="1 2">CL02T12C05</strain>
    </source>
</reference>
<dbReference type="eggNOG" id="ENOG5033PQH">
    <property type="taxonomic scope" value="Bacteria"/>
</dbReference>
<gene>
    <name evidence="1" type="ORF">HMPREF1068_03197</name>
</gene>
<dbReference type="AlphaFoldDB" id="I8XBS7"/>
<accession>I8XBS7</accession>
<dbReference type="Proteomes" id="UP000003089">
    <property type="component" value="Unassembled WGS sequence"/>
</dbReference>
<evidence type="ECO:0000313" key="2">
    <source>
        <dbReference type="Proteomes" id="UP000003089"/>
    </source>
</evidence>